<reference evidence="1" key="1">
    <citation type="submission" date="2018-05" db="EMBL/GenBank/DDBJ databases">
        <authorList>
            <person name="Lanie J.A."/>
            <person name="Ng W.-L."/>
            <person name="Kazmierczak K.M."/>
            <person name="Andrzejewski T.M."/>
            <person name="Davidsen T.M."/>
            <person name="Wayne K.J."/>
            <person name="Tettelin H."/>
            <person name="Glass J.I."/>
            <person name="Rusch D."/>
            <person name="Podicherti R."/>
            <person name="Tsui H.-C.T."/>
            <person name="Winkler M.E."/>
        </authorList>
    </citation>
    <scope>NUCLEOTIDE SEQUENCE</scope>
</reference>
<sequence>MMKVFALHLVLIVGFALPSLSSAQELNSWLENLKREITKLGINERGYLHSIGRLRNSVFQDEDLFFVSAMRFEELDIKLLPGGNVQVSTDRGKISQSAGFMKNGGETSGVAKNCANSPGNSPRLSLVKDSLSRSRMANNLSSRENNLLSYIENFIGSLLLEEENVTLSPYFNDGSRYENLMRGSHFEESK</sequence>
<protein>
    <submittedName>
        <fullName evidence="1">Uncharacterized protein</fullName>
    </submittedName>
</protein>
<proteinExistence type="predicted"/>
<dbReference type="EMBL" id="UINC01214826">
    <property type="protein sequence ID" value="SVE40232.1"/>
    <property type="molecule type" value="Genomic_DNA"/>
</dbReference>
<dbReference type="AlphaFoldDB" id="A0A383D6W9"/>
<evidence type="ECO:0000313" key="1">
    <source>
        <dbReference type="EMBL" id="SVE40232.1"/>
    </source>
</evidence>
<feature type="non-terminal residue" evidence="1">
    <location>
        <position position="190"/>
    </location>
</feature>
<accession>A0A383D6W9</accession>
<name>A0A383D6W9_9ZZZZ</name>
<gene>
    <name evidence="1" type="ORF">METZ01_LOCUS493086</name>
</gene>
<organism evidence="1">
    <name type="scientific">marine metagenome</name>
    <dbReference type="NCBI Taxonomy" id="408172"/>
    <lineage>
        <taxon>unclassified sequences</taxon>
        <taxon>metagenomes</taxon>
        <taxon>ecological metagenomes</taxon>
    </lineage>
</organism>